<proteinExistence type="predicted"/>
<sequence>MQDFPELVEGNEGKLGLNMFYHSLKLPFSFITVSSYAKQLIVEIILQRKLP</sequence>
<dbReference type="EMBL" id="JH597755">
    <property type="protein sequence ID" value="EHP71214.1"/>
    <property type="molecule type" value="Genomic_DNA"/>
</dbReference>
<reference evidence="1 2" key="1">
    <citation type="submission" date="2012-01" db="EMBL/GenBank/DDBJ databases">
        <title>Improved High-Quality Draft sequence of Metallosphaera yellowstonensis MK1.</title>
        <authorList>
            <consortium name="US DOE Joint Genome Institute"/>
            <person name="Lucas S."/>
            <person name="Han J."/>
            <person name="Cheng J.-F."/>
            <person name="Goodwin L."/>
            <person name="Pitluck S."/>
            <person name="Peters L."/>
            <person name="Teshima H."/>
            <person name="Detter J.C."/>
            <person name="Han C."/>
            <person name="Tapia R."/>
            <person name="Land M."/>
            <person name="Hauser L."/>
            <person name="Kyrpides N."/>
            <person name="Kozubal M."/>
            <person name="Macur R.E."/>
            <person name="Jay Z."/>
            <person name="Inskeep W."/>
            <person name="Woyke T."/>
        </authorList>
    </citation>
    <scope>NUCLEOTIDE SEQUENCE [LARGE SCALE GENOMIC DNA]</scope>
    <source>
        <strain evidence="1 2">MK1</strain>
    </source>
</reference>
<name>H2C0F2_9CREN</name>
<dbReference type="STRING" id="671065.MetMK1DRAFT_00000230"/>
<gene>
    <name evidence="1" type="ORF">MetMK1DRAFT_00000230</name>
</gene>
<protein>
    <submittedName>
        <fullName evidence="1">Uncharacterized protein</fullName>
    </submittedName>
</protein>
<evidence type="ECO:0000313" key="1">
    <source>
        <dbReference type="EMBL" id="EHP71214.1"/>
    </source>
</evidence>
<dbReference type="AlphaFoldDB" id="H2C0F2"/>
<evidence type="ECO:0000313" key="2">
    <source>
        <dbReference type="Proteomes" id="UP000003980"/>
    </source>
</evidence>
<keyword evidence="2" id="KW-1185">Reference proteome</keyword>
<dbReference type="HOGENOM" id="CLU_3094181_0_0_2"/>
<organism evidence="1 2">
    <name type="scientific">Metallosphaera yellowstonensis MK1</name>
    <dbReference type="NCBI Taxonomy" id="671065"/>
    <lineage>
        <taxon>Archaea</taxon>
        <taxon>Thermoproteota</taxon>
        <taxon>Thermoprotei</taxon>
        <taxon>Sulfolobales</taxon>
        <taxon>Sulfolobaceae</taxon>
        <taxon>Metallosphaera</taxon>
    </lineage>
</organism>
<dbReference type="Proteomes" id="UP000003980">
    <property type="component" value="Unassembled WGS sequence"/>
</dbReference>
<accession>H2C0F2</accession>